<keyword evidence="4" id="KW-1185">Reference proteome</keyword>
<gene>
    <name evidence="3" type="ORF">HOLleu_18688</name>
</gene>
<organism evidence="3 4">
    <name type="scientific">Holothuria leucospilota</name>
    <name type="common">Black long sea cucumber</name>
    <name type="synonym">Mertensiothuria leucospilota</name>
    <dbReference type="NCBI Taxonomy" id="206669"/>
    <lineage>
        <taxon>Eukaryota</taxon>
        <taxon>Metazoa</taxon>
        <taxon>Echinodermata</taxon>
        <taxon>Eleutherozoa</taxon>
        <taxon>Echinozoa</taxon>
        <taxon>Holothuroidea</taxon>
        <taxon>Aspidochirotacea</taxon>
        <taxon>Aspidochirotida</taxon>
        <taxon>Holothuriidae</taxon>
        <taxon>Holothuria</taxon>
    </lineage>
</organism>
<dbReference type="SMART" id="SM00034">
    <property type="entry name" value="CLECT"/>
    <property type="match status" value="2"/>
</dbReference>
<evidence type="ECO:0000259" key="2">
    <source>
        <dbReference type="PROSITE" id="PS50041"/>
    </source>
</evidence>
<comment type="caution">
    <text evidence="3">The sequence shown here is derived from an EMBL/GenBank/DDBJ whole genome shotgun (WGS) entry which is preliminary data.</text>
</comment>
<feature type="domain" description="C-type lectin" evidence="2">
    <location>
        <begin position="105"/>
        <end position="174"/>
    </location>
</feature>
<dbReference type="AlphaFoldDB" id="A0A9Q1HA35"/>
<proteinExistence type="predicted"/>
<name>A0A9Q1HA35_HOLLE</name>
<dbReference type="InterPro" id="IPR050111">
    <property type="entry name" value="C-type_lectin/snaclec_domain"/>
</dbReference>
<sequence>MGHNEQTPMQESTKLWQPYLRVEPSLSGDQVCYSHRLQSHRTVRIEKILCNNDSGNNDKEFQSKEEVSVAELISTAYAFVAGSVSPSLSTIDPDCSDWIPDAAPYVFIKTRLSWYDAATACHEENAHLAFIECKTENEFILNIIEQELRDVNCEINAYVCNVWIGLNDLQEEGEPVCYFLRYLDDRNVRINKVECKNSSQNNVEKFQSEQDVSVGELLDLMYSSLEPTLLPSSSTTDPADCSDWRAPDPGYYILNKTKMSWSDAVAACHHYGENAHLAFIECETENDFILRFIEEQLREVNCETDKYFCDVWIGLNGKKQDGIWKWYETTVQFFGSQTVIESGGEMENCGRLAETPLWEWRDTDCDDLHYSICET</sequence>
<dbReference type="EMBL" id="JAIZAY010000008">
    <property type="protein sequence ID" value="KAJ8037786.1"/>
    <property type="molecule type" value="Genomic_DNA"/>
</dbReference>
<dbReference type="InterPro" id="IPR001304">
    <property type="entry name" value="C-type_lectin-like"/>
</dbReference>
<dbReference type="InterPro" id="IPR016187">
    <property type="entry name" value="CTDL_fold"/>
</dbReference>
<evidence type="ECO:0000313" key="3">
    <source>
        <dbReference type="EMBL" id="KAJ8037786.1"/>
    </source>
</evidence>
<evidence type="ECO:0000256" key="1">
    <source>
        <dbReference type="ARBA" id="ARBA00023157"/>
    </source>
</evidence>
<dbReference type="Pfam" id="PF00059">
    <property type="entry name" value="Lectin_C"/>
    <property type="match status" value="2"/>
</dbReference>
<feature type="domain" description="C-type lectin" evidence="2">
    <location>
        <begin position="252"/>
        <end position="374"/>
    </location>
</feature>
<dbReference type="OrthoDB" id="418245at2759"/>
<dbReference type="CDD" id="cd00037">
    <property type="entry name" value="CLECT"/>
    <property type="match status" value="2"/>
</dbReference>
<protein>
    <submittedName>
        <fullName evidence="3">C-type lectin lectoxin-Lio2</fullName>
    </submittedName>
</protein>
<dbReference type="PROSITE" id="PS50041">
    <property type="entry name" value="C_TYPE_LECTIN_2"/>
    <property type="match status" value="2"/>
</dbReference>
<dbReference type="PROSITE" id="PS00615">
    <property type="entry name" value="C_TYPE_LECTIN_1"/>
    <property type="match status" value="1"/>
</dbReference>
<reference evidence="3" key="1">
    <citation type="submission" date="2021-10" db="EMBL/GenBank/DDBJ databases">
        <title>Tropical sea cucumber genome reveals ecological adaptation and Cuvierian tubules defense mechanism.</title>
        <authorList>
            <person name="Chen T."/>
        </authorList>
    </citation>
    <scope>NUCLEOTIDE SEQUENCE</scope>
    <source>
        <strain evidence="3">Nanhai2018</strain>
        <tissue evidence="3">Muscle</tissue>
    </source>
</reference>
<dbReference type="InterPro" id="IPR016186">
    <property type="entry name" value="C-type_lectin-like/link_sf"/>
</dbReference>
<keyword evidence="1" id="KW-1015">Disulfide bond</keyword>
<dbReference type="Gene3D" id="3.10.100.10">
    <property type="entry name" value="Mannose-Binding Protein A, subunit A"/>
    <property type="match status" value="2"/>
</dbReference>
<evidence type="ECO:0000313" key="4">
    <source>
        <dbReference type="Proteomes" id="UP001152320"/>
    </source>
</evidence>
<dbReference type="SUPFAM" id="SSF56436">
    <property type="entry name" value="C-type lectin-like"/>
    <property type="match status" value="2"/>
</dbReference>
<accession>A0A9Q1HA35</accession>
<dbReference type="Proteomes" id="UP001152320">
    <property type="component" value="Chromosome 8"/>
</dbReference>
<dbReference type="PANTHER" id="PTHR22803">
    <property type="entry name" value="MANNOSE, PHOSPHOLIPASE, LECTIN RECEPTOR RELATED"/>
    <property type="match status" value="1"/>
</dbReference>
<dbReference type="InterPro" id="IPR018378">
    <property type="entry name" value="C-type_lectin_CS"/>
</dbReference>